<dbReference type="EMBL" id="SNRY01004905">
    <property type="protein sequence ID" value="KAA6316365.1"/>
    <property type="molecule type" value="Genomic_DNA"/>
</dbReference>
<evidence type="ECO:0000313" key="1">
    <source>
        <dbReference type="EMBL" id="KAA6316365.1"/>
    </source>
</evidence>
<sequence>GENLDLETRIKYVSNIVFGALQRNKNL</sequence>
<dbReference type="AlphaFoldDB" id="A0A5J4Q3L7"/>
<organism evidence="1">
    <name type="scientific">termite gut metagenome</name>
    <dbReference type="NCBI Taxonomy" id="433724"/>
    <lineage>
        <taxon>unclassified sequences</taxon>
        <taxon>metagenomes</taxon>
        <taxon>organismal metagenomes</taxon>
    </lineage>
</organism>
<proteinExistence type="predicted"/>
<protein>
    <submittedName>
        <fullName evidence="1">HTH-type transcriptional repressor KstR2</fullName>
    </submittedName>
</protein>
<feature type="non-terminal residue" evidence="1">
    <location>
        <position position="1"/>
    </location>
</feature>
<comment type="caution">
    <text evidence="1">The sequence shown here is derived from an EMBL/GenBank/DDBJ whole genome shotgun (WGS) entry which is preliminary data.</text>
</comment>
<reference evidence="1" key="1">
    <citation type="submission" date="2019-03" db="EMBL/GenBank/DDBJ databases">
        <title>Single cell metagenomics reveals metabolic interactions within the superorganism composed of flagellate Streblomastix strix and complex community of Bacteroidetes bacteria on its surface.</title>
        <authorList>
            <person name="Treitli S.C."/>
            <person name="Kolisko M."/>
            <person name="Husnik F."/>
            <person name="Keeling P."/>
            <person name="Hampl V."/>
        </authorList>
    </citation>
    <scope>NUCLEOTIDE SEQUENCE</scope>
    <source>
        <strain evidence="1">STM</strain>
    </source>
</reference>
<name>A0A5J4Q3L7_9ZZZZ</name>
<accession>A0A5J4Q3L7</accession>
<gene>
    <name evidence="1" type="ORF">EZS27_033313</name>
</gene>